<evidence type="ECO:0000256" key="5">
    <source>
        <dbReference type="ARBA" id="ARBA00023242"/>
    </source>
</evidence>
<accession>A0A1R3KJ05</accession>
<keyword evidence="9" id="KW-1185">Reference proteome</keyword>
<evidence type="ECO:0000313" key="9">
    <source>
        <dbReference type="Proteomes" id="UP000187203"/>
    </source>
</evidence>
<dbReference type="Proteomes" id="UP000187203">
    <property type="component" value="Unassembled WGS sequence"/>
</dbReference>
<organism evidence="8 9">
    <name type="scientific">Corchorus olitorius</name>
    <dbReference type="NCBI Taxonomy" id="93759"/>
    <lineage>
        <taxon>Eukaryota</taxon>
        <taxon>Viridiplantae</taxon>
        <taxon>Streptophyta</taxon>
        <taxon>Embryophyta</taxon>
        <taxon>Tracheophyta</taxon>
        <taxon>Spermatophyta</taxon>
        <taxon>Magnoliopsida</taxon>
        <taxon>eudicotyledons</taxon>
        <taxon>Gunneridae</taxon>
        <taxon>Pentapetalae</taxon>
        <taxon>rosids</taxon>
        <taxon>malvids</taxon>
        <taxon>Malvales</taxon>
        <taxon>Malvaceae</taxon>
        <taxon>Grewioideae</taxon>
        <taxon>Apeibeae</taxon>
        <taxon>Corchorus</taxon>
    </lineage>
</organism>
<dbReference type="SMART" id="SM01019">
    <property type="entry name" value="B3"/>
    <property type="match status" value="2"/>
</dbReference>
<dbReference type="PANTHER" id="PTHR31391:SF81">
    <property type="entry name" value="TF-B3 DOMAIN-CONTAINING PROTEIN"/>
    <property type="match status" value="1"/>
</dbReference>
<sequence>MQPIPKKFVRQYGKLLPRLVNVEVPSGGVWEVEVAKCDCDPWMWLQKGWPEFAKHFSLKCGHFLVFRYQGNAHFHVSIFDKTATEIEYPYVISSKGNNNTWECRKRRRHKSDMPLPCPQPHKKLKSQASAPVAKGKSPALEVRCLKNAEKVEALKKASDFTSKNPFFMLVMQPSCLGFRGRVSIPVSFARENIKIQNATLILSSSTCNGKTWPARYYCMHKKNTVQHLIQGVNWEAFAKDNALQVGDVCVFELTEIMRPQIMLKVSIYPATSNGE</sequence>
<dbReference type="GO" id="GO:0005634">
    <property type="term" value="C:nucleus"/>
    <property type="evidence" value="ECO:0007669"/>
    <property type="project" value="UniProtKB-SubCell"/>
</dbReference>
<reference evidence="9" key="1">
    <citation type="submission" date="2013-09" db="EMBL/GenBank/DDBJ databases">
        <title>Corchorus olitorius genome sequencing.</title>
        <authorList>
            <person name="Alam M."/>
            <person name="Haque M.S."/>
            <person name="Islam M.S."/>
            <person name="Emdad E.M."/>
            <person name="Islam M.M."/>
            <person name="Ahmed B."/>
            <person name="Halim A."/>
            <person name="Hossen Q.M.M."/>
            <person name="Hossain M.Z."/>
            <person name="Ahmed R."/>
            <person name="Khan M.M."/>
            <person name="Islam R."/>
            <person name="Rashid M.M."/>
            <person name="Khan S.A."/>
            <person name="Rahman M.S."/>
            <person name="Alam M."/>
            <person name="Yahiya A.S."/>
            <person name="Khan M.S."/>
            <person name="Azam M.S."/>
            <person name="Haque T."/>
            <person name="Lashkar M.Z.H."/>
            <person name="Akhand A.I."/>
            <person name="Morshed G."/>
            <person name="Roy S."/>
            <person name="Uddin K.S."/>
            <person name="Rabeya T."/>
            <person name="Hossain A.S."/>
            <person name="Chowdhury A."/>
            <person name="Snigdha A.R."/>
            <person name="Mortoza M.S."/>
            <person name="Matin S.A."/>
            <person name="Hoque S.M.E."/>
            <person name="Islam M.K."/>
            <person name="Roy D.K."/>
            <person name="Haider R."/>
            <person name="Moosa M.M."/>
            <person name="Elias S.M."/>
            <person name="Hasan A.M."/>
            <person name="Jahan S."/>
            <person name="Shafiuddin M."/>
            <person name="Mahmood N."/>
            <person name="Shommy N.S."/>
        </authorList>
    </citation>
    <scope>NUCLEOTIDE SEQUENCE [LARGE SCALE GENOMIC DNA]</scope>
    <source>
        <strain evidence="9">cv. O-4</strain>
    </source>
</reference>
<keyword evidence="2" id="KW-0805">Transcription regulation</keyword>
<protein>
    <recommendedName>
        <fullName evidence="7">TF-B3 domain-containing protein</fullName>
    </recommendedName>
</protein>
<proteinExistence type="predicted"/>
<dbReference type="SUPFAM" id="SSF101936">
    <property type="entry name" value="DNA-binding pseudobarrel domain"/>
    <property type="match status" value="2"/>
</dbReference>
<dbReference type="PROSITE" id="PS50863">
    <property type="entry name" value="B3"/>
    <property type="match status" value="2"/>
</dbReference>
<evidence type="ECO:0000259" key="7">
    <source>
        <dbReference type="PROSITE" id="PS50863"/>
    </source>
</evidence>
<evidence type="ECO:0000256" key="6">
    <source>
        <dbReference type="SAM" id="MobiDB-lite"/>
    </source>
</evidence>
<feature type="domain" description="TF-B3" evidence="7">
    <location>
        <begin position="1"/>
        <end position="82"/>
    </location>
</feature>
<evidence type="ECO:0000256" key="4">
    <source>
        <dbReference type="ARBA" id="ARBA00023163"/>
    </source>
</evidence>
<dbReference type="InterPro" id="IPR015300">
    <property type="entry name" value="DNA-bd_pseudobarrel_sf"/>
</dbReference>
<evidence type="ECO:0000256" key="3">
    <source>
        <dbReference type="ARBA" id="ARBA00023125"/>
    </source>
</evidence>
<feature type="region of interest" description="Disordered" evidence="6">
    <location>
        <begin position="110"/>
        <end position="130"/>
    </location>
</feature>
<dbReference type="InterPro" id="IPR044837">
    <property type="entry name" value="REM16-like"/>
</dbReference>
<dbReference type="GO" id="GO:0003677">
    <property type="term" value="F:DNA binding"/>
    <property type="evidence" value="ECO:0007669"/>
    <property type="project" value="UniProtKB-KW"/>
</dbReference>
<dbReference type="Gene3D" id="2.40.330.10">
    <property type="entry name" value="DNA-binding pseudobarrel domain"/>
    <property type="match status" value="2"/>
</dbReference>
<keyword evidence="5" id="KW-0539">Nucleus</keyword>
<dbReference type="EMBL" id="AWUE01013425">
    <property type="protein sequence ID" value="OMP07070.1"/>
    <property type="molecule type" value="Genomic_DNA"/>
</dbReference>
<comment type="caution">
    <text evidence="8">The sequence shown here is derived from an EMBL/GenBank/DDBJ whole genome shotgun (WGS) entry which is preliminary data.</text>
</comment>
<evidence type="ECO:0000256" key="1">
    <source>
        <dbReference type="ARBA" id="ARBA00004123"/>
    </source>
</evidence>
<name>A0A1R3KJ05_9ROSI</name>
<keyword evidence="3" id="KW-0238">DNA-binding</keyword>
<evidence type="ECO:0000313" key="8">
    <source>
        <dbReference type="EMBL" id="OMP07070.1"/>
    </source>
</evidence>
<dbReference type="OrthoDB" id="623918at2759"/>
<comment type="subcellular location">
    <subcellularLocation>
        <location evidence="1">Nucleus</location>
    </subcellularLocation>
</comment>
<evidence type="ECO:0000256" key="2">
    <source>
        <dbReference type="ARBA" id="ARBA00023015"/>
    </source>
</evidence>
<feature type="domain" description="TF-B3" evidence="7">
    <location>
        <begin position="167"/>
        <end position="271"/>
    </location>
</feature>
<dbReference type="Pfam" id="PF02362">
    <property type="entry name" value="B3"/>
    <property type="match status" value="2"/>
</dbReference>
<gene>
    <name evidence="8" type="ORF">COLO4_07656</name>
</gene>
<dbReference type="AlphaFoldDB" id="A0A1R3KJ05"/>
<dbReference type="PANTHER" id="PTHR31391">
    <property type="entry name" value="B3 DOMAIN-CONTAINING PROTEIN OS11G0197600-RELATED"/>
    <property type="match status" value="1"/>
</dbReference>
<dbReference type="CDD" id="cd10017">
    <property type="entry name" value="B3_DNA"/>
    <property type="match status" value="2"/>
</dbReference>
<keyword evidence="4" id="KW-0804">Transcription</keyword>
<dbReference type="STRING" id="93759.A0A1R3KJ05"/>
<dbReference type="InterPro" id="IPR003340">
    <property type="entry name" value="B3_DNA-bd"/>
</dbReference>